<feature type="transmembrane region" description="Helical" evidence="1">
    <location>
        <begin position="99"/>
        <end position="117"/>
    </location>
</feature>
<evidence type="ECO:0000313" key="2">
    <source>
        <dbReference type="EMBL" id="MFD1766394.1"/>
    </source>
</evidence>
<dbReference type="PANTHER" id="PTHR40031">
    <property type="entry name" value="HYPOTHETICAL MEMBRANE SPANNING PROTEIN"/>
    <property type="match status" value="1"/>
</dbReference>
<name>A0ABW4MBG5_9SPHN</name>
<keyword evidence="1" id="KW-0472">Membrane</keyword>
<dbReference type="InterPro" id="IPR053170">
    <property type="entry name" value="Transcription_regulator"/>
</dbReference>
<comment type="caution">
    <text evidence="2">The sequence shown here is derived from an EMBL/GenBank/DDBJ whole genome shotgun (WGS) entry which is preliminary data.</text>
</comment>
<dbReference type="Proteomes" id="UP001597215">
    <property type="component" value="Unassembled WGS sequence"/>
</dbReference>
<protein>
    <submittedName>
        <fullName evidence="2">Metal-dependent hydrolase</fullName>
    </submittedName>
</protein>
<dbReference type="RefSeq" id="WP_381512447.1">
    <property type="nucleotide sequence ID" value="NZ_JBHUEL010000004.1"/>
</dbReference>
<dbReference type="Pfam" id="PF04307">
    <property type="entry name" value="YdjM"/>
    <property type="match status" value="1"/>
</dbReference>
<reference evidence="3" key="1">
    <citation type="journal article" date="2019" name="Int. J. Syst. Evol. Microbiol.">
        <title>The Global Catalogue of Microorganisms (GCM) 10K type strain sequencing project: providing services to taxonomists for standard genome sequencing and annotation.</title>
        <authorList>
            <consortium name="The Broad Institute Genomics Platform"/>
            <consortium name="The Broad Institute Genome Sequencing Center for Infectious Disease"/>
            <person name="Wu L."/>
            <person name="Ma J."/>
        </authorList>
    </citation>
    <scope>NUCLEOTIDE SEQUENCE [LARGE SCALE GENOMIC DNA]</scope>
    <source>
        <strain evidence="3">CGMCC 1.12449</strain>
    </source>
</reference>
<sequence length="319" mass="36103">MDNLTHSLAGAVLGQMGLKRKTGLAMPTLVIAANLPDIDAVAVLLGGHHHLALRRGITHGPIAMLVLPIILWALMLWFDRWQDRRGKRPANRLPVHGGWLLALAFIGTISHPALDWLNNYGIRLLEPFSSQWFYGDTLFIIDIWVWIALIAGVWISRRREKAGRADWRKPATAAFTAIFTYIAANGLLSVHAEKQATKLLVARHDTADENYQPLVVANAVPIEFWRREIAWRDALKMGEGNYILGKGATLSPEAQRHRMDKLSTEPRIAAADREARDFLFWARMPFAETDKEGKVIIRDQRFDSRVVRNNFEVVITPRD</sequence>
<dbReference type="PANTHER" id="PTHR40031:SF1">
    <property type="entry name" value="MEMBRANE-BOUND METAL-DEPENDENT HYDROLASE"/>
    <property type="match status" value="1"/>
</dbReference>
<keyword evidence="2" id="KW-0378">Hydrolase</keyword>
<keyword evidence="1" id="KW-1133">Transmembrane helix</keyword>
<keyword evidence="1" id="KW-0812">Transmembrane</keyword>
<dbReference type="InterPro" id="IPR007404">
    <property type="entry name" value="YdjM-like"/>
</dbReference>
<proteinExistence type="predicted"/>
<keyword evidence="3" id="KW-1185">Reference proteome</keyword>
<feature type="transmembrane region" description="Helical" evidence="1">
    <location>
        <begin position="56"/>
        <end position="78"/>
    </location>
</feature>
<organism evidence="2 3">
    <name type="scientific">Sphingorhabdus buctiana</name>
    <dbReference type="NCBI Taxonomy" id="1508805"/>
    <lineage>
        <taxon>Bacteria</taxon>
        <taxon>Pseudomonadati</taxon>
        <taxon>Pseudomonadota</taxon>
        <taxon>Alphaproteobacteria</taxon>
        <taxon>Sphingomonadales</taxon>
        <taxon>Sphingomonadaceae</taxon>
        <taxon>Sphingorhabdus</taxon>
    </lineage>
</organism>
<evidence type="ECO:0000313" key="3">
    <source>
        <dbReference type="Proteomes" id="UP001597215"/>
    </source>
</evidence>
<dbReference type="EMBL" id="JBHUEL010000004">
    <property type="protein sequence ID" value="MFD1766394.1"/>
    <property type="molecule type" value="Genomic_DNA"/>
</dbReference>
<evidence type="ECO:0000256" key="1">
    <source>
        <dbReference type="SAM" id="Phobius"/>
    </source>
</evidence>
<accession>A0ABW4MBG5</accession>
<dbReference type="GO" id="GO:0016787">
    <property type="term" value="F:hydrolase activity"/>
    <property type="evidence" value="ECO:0007669"/>
    <property type="project" value="UniProtKB-KW"/>
</dbReference>
<feature type="transmembrane region" description="Helical" evidence="1">
    <location>
        <begin position="137"/>
        <end position="155"/>
    </location>
</feature>
<gene>
    <name evidence="2" type="ORF">ACFSAG_06015</name>
</gene>